<evidence type="ECO:0000313" key="7">
    <source>
        <dbReference type="EMBL" id="MBB4839327.1"/>
    </source>
</evidence>
<dbReference type="AlphaFoldDB" id="A0A7W7NSW2"/>
<dbReference type="GO" id="GO:0019825">
    <property type="term" value="F:oxygen binding"/>
    <property type="evidence" value="ECO:0007669"/>
    <property type="project" value="InterPro"/>
</dbReference>
<dbReference type="GO" id="GO:0004888">
    <property type="term" value="F:transmembrane signaling receptor activity"/>
    <property type="evidence" value="ECO:0007669"/>
    <property type="project" value="InterPro"/>
</dbReference>
<dbReference type="InterPro" id="IPR004090">
    <property type="entry name" value="Chemotax_Me-accpt_rcpt"/>
</dbReference>
<dbReference type="InterPro" id="IPR003660">
    <property type="entry name" value="HAMP_dom"/>
</dbReference>
<accession>A0A7W7NSW2</accession>
<dbReference type="Proteomes" id="UP000575241">
    <property type="component" value="Unassembled WGS sequence"/>
</dbReference>
<dbReference type="SMART" id="SM00283">
    <property type="entry name" value="MA"/>
    <property type="match status" value="1"/>
</dbReference>
<evidence type="ECO:0000256" key="4">
    <source>
        <dbReference type="SAM" id="MobiDB-lite"/>
    </source>
</evidence>
<protein>
    <submittedName>
        <fullName evidence="7">Methyl-accepting chemotaxis protein</fullName>
    </submittedName>
</protein>
<dbReference type="GO" id="GO:0016020">
    <property type="term" value="C:membrane"/>
    <property type="evidence" value="ECO:0007669"/>
    <property type="project" value="InterPro"/>
</dbReference>
<evidence type="ECO:0000259" key="6">
    <source>
        <dbReference type="PROSITE" id="PS50885"/>
    </source>
</evidence>
<proteinExistence type="inferred from homology"/>
<dbReference type="CDD" id="cd01068">
    <property type="entry name" value="globin_sensor"/>
    <property type="match status" value="1"/>
</dbReference>
<evidence type="ECO:0000256" key="1">
    <source>
        <dbReference type="ARBA" id="ARBA00022500"/>
    </source>
</evidence>
<keyword evidence="1" id="KW-0145">Chemotaxis</keyword>
<dbReference type="InterPro" id="IPR039379">
    <property type="entry name" value="Protoglobin_sensor_dom"/>
</dbReference>
<dbReference type="GO" id="GO:0006935">
    <property type="term" value="P:chemotaxis"/>
    <property type="evidence" value="ECO:0007669"/>
    <property type="project" value="UniProtKB-KW"/>
</dbReference>
<evidence type="ECO:0000259" key="5">
    <source>
        <dbReference type="PROSITE" id="PS50111"/>
    </source>
</evidence>
<dbReference type="Gene3D" id="1.10.490.10">
    <property type="entry name" value="Globins"/>
    <property type="match status" value="1"/>
</dbReference>
<feature type="region of interest" description="Disordered" evidence="4">
    <location>
        <begin position="253"/>
        <end position="273"/>
    </location>
</feature>
<dbReference type="RefSeq" id="WP_311768450.1">
    <property type="nucleotide sequence ID" value="NZ_JACHLN010000002.1"/>
</dbReference>
<reference evidence="7 8" key="1">
    <citation type="submission" date="2020-08" db="EMBL/GenBank/DDBJ databases">
        <title>Functional genomics of gut bacteria from endangered species of beetles.</title>
        <authorList>
            <person name="Carlos-Shanley C."/>
        </authorList>
    </citation>
    <scope>NUCLEOTIDE SEQUENCE [LARGE SCALE GENOMIC DNA]</scope>
    <source>
        <strain evidence="7 8">S00224</strain>
    </source>
</reference>
<dbReference type="InterPro" id="IPR051310">
    <property type="entry name" value="MCP_chemotaxis"/>
</dbReference>
<evidence type="ECO:0000313" key="8">
    <source>
        <dbReference type="Proteomes" id="UP000575241"/>
    </source>
</evidence>
<dbReference type="Pfam" id="PF00015">
    <property type="entry name" value="MCPsignal"/>
    <property type="match status" value="1"/>
</dbReference>
<gene>
    <name evidence="7" type="ORF">HNP52_002396</name>
</gene>
<dbReference type="InterPro" id="IPR044398">
    <property type="entry name" value="Globin-sensor_dom"/>
</dbReference>
<dbReference type="PRINTS" id="PR00260">
    <property type="entry name" value="CHEMTRNSDUCR"/>
</dbReference>
<dbReference type="PANTHER" id="PTHR43531">
    <property type="entry name" value="PROTEIN ICFG"/>
    <property type="match status" value="1"/>
</dbReference>
<feature type="domain" description="Methyl-accepting transducer" evidence="5">
    <location>
        <begin position="222"/>
        <end position="451"/>
    </location>
</feature>
<dbReference type="InterPro" id="IPR009050">
    <property type="entry name" value="Globin-like_sf"/>
</dbReference>
<dbReference type="PANTHER" id="PTHR43531:SF11">
    <property type="entry name" value="METHYL-ACCEPTING CHEMOTAXIS PROTEIN 3"/>
    <property type="match status" value="1"/>
</dbReference>
<evidence type="ECO:0000256" key="2">
    <source>
        <dbReference type="ARBA" id="ARBA00029447"/>
    </source>
</evidence>
<dbReference type="PROSITE" id="PS50111">
    <property type="entry name" value="CHEMOTAXIS_TRANSDUC_2"/>
    <property type="match status" value="1"/>
</dbReference>
<dbReference type="EMBL" id="JACHLN010000002">
    <property type="protein sequence ID" value="MBB4839327.1"/>
    <property type="molecule type" value="Genomic_DNA"/>
</dbReference>
<dbReference type="Pfam" id="PF11563">
    <property type="entry name" value="Protoglobin"/>
    <property type="match status" value="1"/>
</dbReference>
<keyword evidence="8" id="KW-1185">Reference proteome</keyword>
<comment type="similarity">
    <text evidence="2">Belongs to the methyl-accepting chemotaxis (MCP) protein family.</text>
</comment>
<sequence>MTDHLSSRLAYMEMGPAQRATLSANSTLIRSVIGKALDRFYTRVRATPETARFFSNADHMRGAQSAQEKHWGRIMDGNFDEQYYQSVRRIGATHSRIGLEPRWYVGGYALVLEHLIEATMARTPLWRRLVGAFRPRAAAALPAALSKAALLDMELSISIYLEEEQVAREKAVQALDEALAALADGDLTRQLANMPATYASLERSYNHTLAKMQDMIRAVTAGSQRINGTIHEIAQASDDLARRTQANAASLEETNAAVSQMDSRSSNTARAAQSTVARADQAIATVDDGRSVAHQAVEAMNRVSESAKGIDTVIEGLDKIAFQTRVLAMNAAVEAGRAGEAGRGFAVVADLVSALAMRAEEEAGRARDQLTTTQAEVVTAVDAVMKVDGALANISSDVGEVHALLGTMAQDNKAQAVAIGEVSTAIGAMDRGTQQNAAMVEETSAATRTLEQEAETLAELTSAFRTDAAAAPARANGRHPIVSGVVRNLPAAAVSALRAPN</sequence>
<dbReference type="InterPro" id="IPR004089">
    <property type="entry name" value="MCPsignal_dom"/>
</dbReference>
<dbReference type="InterPro" id="IPR012292">
    <property type="entry name" value="Globin/Proto"/>
</dbReference>
<feature type="domain" description="HAMP" evidence="6">
    <location>
        <begin position="170"/>
        <end position="217"/>
    </location>
</feature>
<name>A0A7W7NSW2_9SPHN</name>
<keyword evidence="3" id="KW-0807">Transducer</keyword>
<dbReference type="SUPFAM" id="SSF46458">
    <property type="entry name" value="Globin-like"/>
    <property type="match status" value="1"/>
</dbReference>
<dbReference type="Gene3D" id="1.10.287.950">
    <property type="entry name" value="Methyl-accepting chemotaxis protein"/>
    <property type="match status" value="1"/>
</dbReference>
<dbReference type="SUPFAM" id="SSF58104">
    <property type="entry name" value="Methyl-accepting chemotaxis protein (MCP) signaling domain"/>
    <property type="match status" value="1"/>
</dbReference>
<comment type="caution">
    <text evidence="7">The sequence shown here is derived from an EMBL/GenBank/DDBJ whole genome shotgun (WGS) entry which is preliminary data.</text>
</comment>
<dbReference type="GO" id="GO:0007165">
    <property type="term" value="P:signal transduction"/>
    <property type="evidence" value="ECO:0007669"/>
    <property type="project" value="UniProtKB-KW"/>
</dbReference>
<evidence type="ECO:0000256" key="3">
    <source>
        <dbReference type="PROSITE-ProRule" id="PRU00284"/>
    </source>
</evidence>
<dbReference type="PROSITE" id="PS50885">
    <property type="entry name" value="HAMP"/>
    <property type="match status" value="1"/>
</dbReference>
<dbReference type="GO" id="GO:0020037">
    <property type="term" value="F:heme binding"/>
    <property type="evidence" value="ECO:0007669"/>
    <property type="project" value="InterPro"/>
</dbReference>
<organism evidence="7 8">
    <name type="scientific">Sphingomonas kyeonggiensis</name>
    <dbReference type="NCBI Taxonomy" id="1268553"/>
    <lineage>
        <taxon>Bacteria</taxon>
        <taxon>Pseudomonadati</taxon>
        <taxon>Pseudomonadota</taxon>
        <taxon>Alphaproteobacteria</taxon>
        <taxon>Sphingomonadales</taxon>
        <taxon>Sphingomonadaceae</taxon>
        <taxon>Sphingomonas</taxon>
    </lineage>
</organism>